<dbReference type="EMBL" id="CP030057">
    <property type="protein sequence ID" value="QOZ60131.1"/>
    <property type="molecule type" value="Genomic_DNA"/>
</dbReference>
<feature type="domain" description="BLUF" evidence="2">
    <location>
        <begin position="48"/>
        <end position="143"/>
    </location>
</feature>
<feature type="region of interest" description="Disordered" evidence="1">
    <location>
        <begin position="1"/>
        <end position="33"/>
    </location>
</feature>
<accession>A0ABX6UFN5</accession>
<dbReference type="Proteomes" id="UP000593880">
    <property type="component" value="Chromosome"/>
</dbReference>
<sequence>MRPRRAARLDTLPSEQRAGRAHATLSTSPVPLERDPQSAYELNEIPMLFRLVYHSRNLLRRKAVAGGNGLMSIAKAAEQNNLQLGISGALLFDKDTFAQVLEGDRLKVTQLFIRICSDSRHTDISIVEAKSVTDRRFADWAMALIPNPAASPLGPNFISGDAVVEMMVEQLQNSDASLRIAVPVW</sequence>
<keyword evidence="4" id="KW-1185">Reference proteome</keyword>
<evidence type="ECO:0000313" key="3">
    <source>
        <dbReference type="EMBL" id="QOZ60131.1"/>
    </source>
</evidence>
<dbReference type="InterPro" id="IPR036046">
    <property type="entry name" value="Acylphosphatase-like_dom_sf"/>
</dbReference>
<evidence type="ECO:0000256" key="1">
    <source>
        <dbReference type="SAM" id="MobiDB-lite"/>
    </source>
</evidence>
<evidence type="ECO:0000313" key="4">
    <source>
        <dbReference type="Proteomes" id="UP000593880"/>
    </source>
</evidence>
<proteinExistence type="predicted"/>
<dbReference type="PROSITE" id="PS50925">
    <property type="entry name" value="BLUF"/>
    <property type="match status" value="1"/>
</dbReference>
<dbReference type="Pfam" id="PF04940">
    <property type="entry name" value="BLUF"/>
    <property type="match status" value="1"/>
</dbReference>
<gene>
    <name evidence="3" type="ORF">XH86_16415</name>
</gene>
<name>A0ABX6UFN5_9BRAD</name>
<organism evidence="3 4">
    <name type="scientific">Bradyrhizobium guangdongense</name>
    <dbReference type="NCBI Taxonomy" id="1325090"/>
    <lineage>
        <taxon>Bacteria</taxon>
        <taxon>Pseudomonadati</taxon>
        <taxon>Pseudomonadota</taxon>
        <taxon>Alphaproteobacteria</taxon>
        <taxon>Hyphomicrobiales</taxon>
        <taxon>Nitrobacteraceae</taxon>
        <taxon>Bradyrhizobium</taxon>
    </lineage>
</organism>
<dbReference type="SMART" id="SM01034">
    <property type="entry name" value="BLUF"/>
    <property type="match status" value="1"/>
</dbReference>
<dbReference type="Gene3D" id="3.30.70.100">
    <property type="match status" value="1"/>
</dbReference>
<protein>
    <recommendedName>
        <fullName evidence="2">BLUF domain-containing protein</fullName>
    </recommendedName>
</protein>
<dbReference type="InterPro" id="IPR007024">
    <property type="entry name" value="BLUF_domain"/>
</dbReference>
<reference evidence="3 4" key="1">
    <citation type="submission" date="2018-06" db="EMBL/GenBank/DDBJ databases">
        <title>Comparative genomics of rhizobia nodulating Arachis hypogaea in China.</title>
        <authorList>
            <person name="Li Y."/>
        </authorList>
    </citation>
    <scope>NUCLEOTIDE SEQUENCE [LARGE SCALE GENOMIC DNA]</scope>
    <source>
        <strain evidence="3 4">CCBAU 51658</strain>
    </source>
</reference>
<dbReference type="SUPFAM" id="SSF54975">
    <property type="entry name" value="Acylphosphatase/BLUF domain-like"/>
    <property type="match status" value="1"/>
</dbReference>
<evidence type="ECO:0000259" key="2">
    <source>
        <dbReference type="PROSITE" id="PS50925"/>
    </source>
</evidence>